<dbReference type="Proteomes" id="UP001159663">
    <property type="component" value="Unassembled WGS sequence"/>
</dbReference>
<dbReference type="Pfam" id="PF11949">
    <property type="entry name" value="DUF3466"/>
    <property type="match status" value="1"/>
</dbReference>
<dbReference type="NCBIfam" id="TIGR03501">
    <property type="entry name" value="GlyGly_CTERM"/>
    <property type="match status" value="1"/>
</dbReference>
<organism evidence="2 3">
    <name type="scientific">Vibrio splendidus</name>
    <dbReference type="NCBI Taxonomy" id="29497"/>
    <lineage>
        <taxon>Bacteria</taxon>
        <taxon>Pseudomonadati</taxon>
        <taxon>Pseudomonadota</taxon>
        <taxon>Gammaproteobacteria</taxon>
        <taxon>Vibrionales</taxon>
        <taxon>Vibrionaceae</taxon>
        <taxon>Vibrio</taxon>
    </lineage>
</organism>
<sequence>MTCTKLKLTTVAALVLAATNANAALYKVVEVDSPVSGNEVHGVAIQDSSNSTLGTLGCFDENATASECEGYLLAGESVNGVEGISHREEVPFGSDNSFFYAQIDDSSDYLRRYCNSYLGFDNCDTDDGWGDQYWNAYQRERNGEPNYKSFVEGTGQIEASNLNTVVNSLDSSGQAIGNTSTSVVQRNQAFPTVTIGGDVSTTPVQSRAWASEGAFTVGSVSTSFTNDKDSTVPFSTYTTKGAIWDGTQTQLLNWDTNAKDEEDELLAQGSIRDLTVAPSKIYAVGFNTYDEQHMNATVFHSSGNTLPSSWSSAVIQGAQVEIGGDDIHANSKATSINSHLNILGEAKHYNNAVADNGAFPDKIFVATYTGDGNGNDTWSSAQYLNDSSQSIFFKGAGGKAGAINNYNEIVGQIDSETIRESNGRERRHRGFIYPYQATGTEDSRIALFESKAWWLDDLTNDGNADGNNNKFRVIDATDINDAGVISGTAIRCTVNGVPQPYDTTSHNSYCGNAGDGATEEIVAVKLIPISDKNTRSIQTRGIDSEKIDRQGGSLGWLGLTVLGLLGFRRKFK</sequence>
<proteinExistence type="predicted"/>
<feature type="chain" id="PRO_5041333351" evidence="1">
    <location>
        <begin position="24"/>
        <end position="572"/>
    </location>
</feature>
<protein>
    <submittedName>
        <fullName evidence="2">DUF3466 family protein</fullName>
    </submittedName>
</protein>
<dbReference type="InterPro" id="IPR022562">
    <property type="entry name" value="DUF3466"/>
</dbReference>
<evidence type="ECO:0000313" key="2">
    <source>
        <dbReference type="EMBL" id="MDH5922924.1"/>
    </source>
</evidence>
<gene>
    <name evidence="2" type="ORF">L8R85_18015</name>
</gene>
<dbReference type="AlphaFoldDB" id="A0AA43FZP9"/>
<name>A0AA43FZP9_VIBSP</name>
<feature type="signal peptide" evidence="1">
    <location>
        <begin position="1"/>
        <end position="23"/>
    </location>
</feature>
<accession>A0AA43FZP9</accession>
<evidence type="ECO:0000313" key="3">
    <source>
        <dbReference type="Proteomes" id="UP001159663"/>
    </source>
</evidence>
<comment type="caution">
    <text evidence="2">The sequence shown here is derived from an EMBL/GenBank/DDBJ whole genome shotgun (WGS) entry which is preliminary data.</text>
</comment>
<evidence type="ECO:0000256" key="1">
    <source>
        <dbReference type="SAM" id="SignalP"/>
    </source>
</evidence>
<reference evidence="2" key="1">
    <citation type="submission" date="2022-01" db="EMBL/GenBank/DDBJ databases">
        <title>Vibrio aestuarianus Clade A and Clade B isolates are associated with Pacific oyster (Crassostrea gigas) disease outbreaks across Ireland.</title>
        <authorList>
            <person name="Coyle N."/>
            <person name="O'Toole C."/>
            <person name="Thomas J.C.L."/>
            <person name="Ryder D."/>
            <person name="Cheslett D."/>
            <person name="Feist S."/>
            <person name="Bean T."/>
            <person name="Joseph A."/>
            <person name="Waina A."/>
            <person name="Feil E."/>
            <person name="Verner-Jeffreys D.W."/>
        </authorList>
    </citation>
    <scope>NUCLEOTIDE SEQUENCE</scope>
    <source>
        <strain evidence="2">S/17/14 A</strain>
    </source>
</reference>
<dbReference type="RefSeq" id="WP_280534406.1">
    <property type="nucleotide sequence ID" value="NZ_JAKMYX010000079.1"/>
</dbReference>
<keyword evidence="1" id="KW-0732">Signal</keyword>
<dbReference type="EMBL" id="JAKMYX010000079">
    <property type="protein sequence ID" value="MDH5922924.1"/>
    <property type="molecule type" value="Genomic_DNA"/>
</dbReference>
<dbReference type="InterPro" id="IPR020008">
    <property type="entry name" value="GlyGly_CTERM"/>
</dbReference>